<keyword evidence="4 7" id="KW-0418">Kinase</keyword>
<evidence type="ECO:0000256" key="1">
    <source>
        <dbReference type="ARBA" id="ARBA00000085"/>
    </source>
</evidence>
<dbReference type="PANTHER" id="PTHR24421">
    <property type="entry name" value="NITRATE/NITRITE SENSOR PROTEIN NARX-RELATED"/>
    <property type="match status" value="1"/>
</dbReference>
<comment type="catalytic activity">
    <reaction evidence="1">
        <text>ATP + protein L-histidine = ADP + protein N-phospho-L-histidine.</text>
        <dbReference type="EC" id="2.7.13.3"/>
    </reaction>
</comment>
<keyword evidence="6" id="KW-1133">Transmembrane helix</keyword>
<reference evidence="7 8" key="1">
    <citation type="submission" date="2019-11" db="EMBL/GenBank/DDBJ databases">
        <title>Genome of Strain BIT-d1.</title>
        <authorList>
            <person name="Yang Y."/>
        </authorList>
    </citation>
    <scope>NUCLEOTIDE SEQUENCE [LARGE SCALE GENOMIC DNA]</scope>
    <source>
        <strain evidence="7 8">BIT-d1</strain>
    </source>
</reference>
<dbReference type="Gene3D" id="1.25.40.10">
    <property type="entry name" value="Tetratricopeptide repeat domain"/>
    <property type="match status" value="1"/>
</dbReference>
<dbReference type="InterPro" id="IPR036890">
    <property type="entry name" value="HATPase_C_sf"/>
</dbReference>
<dbReference type="InterPro" id="IPR011990">
    <property type="entry name" value="TPR-like_helical_dom_sf"/>
</dbReference>
<dbReference type="AlphaFoldDB" id="A0A6I3LI16"/>
<dbReference type="SUPFAM" id="SSF48452">
    <property type="entry name" value="TPR-like"/>
    <property type="match status" value="1"/>
</dbReference>
<comment type="caution">
    <text evidence="7">The sequence shown here is derived from an EMBL/GenBank/DDBJ whole genome shotgun (WGS) entry which is preliminary data.</text>
</comment>
<sequence>MKLKRYFSSSNLLLYAILCIALCLSCSKKDNPNLEESNLLGRQYTAQADSLFDLGALEKAFELYLLSNQELREINDHEMITYNNLKIATIYLTIGDANSAQETIAKELYYIKEDDTSLQIYSNLVLSLSYTELLDFENAIEYAKKSLAISNDKEHQIITKNNIGYLLIENKQYKEAEEILSQVLQEYKDSINPTDLAKIYNNLGKAKYRINKASGRDELSYALKLREKENDKYELVSSYIALSEYYSDKDANNALNYAKMAYEHIEDISSKKEKLTILEILINNSAINHPIYKKSVTDYIALSNQFHVETQLSKNQFAKIRYDYDKHAKENSKLKYNLQVKNTTITKQHNTVLVLVCVLLLILLVVTIVYSKIKKKHIVEKGKQVYKTESRIAKKVHDELANDIFNTLIYTQNFNLQDPEKKEHLIKDLDAIYKKSRNIATQLNSIDTEVNFTQTLTNLFNEYTSEKTKIIITGIDNIDFSMLVKIQKITIYRILQELLVNMTKHSMATLVVFKFTKEANGISIYYKDNGIGLIYEDIKKKNGISNMESRIENIKGYIIFDRENEIGTKLSIYIPYRYV</sequence>
<proteinExistence type="predicted"/>
<keyword evidence="8" id="KW-1185">Reference proteome</keyword>
<name>A0A6I3LI16_9FLAO</name>
<evidence type="ECO:0000313" key="8">
    <source>
        <dbReference type="Proteomes" id="UP000438760"/>
    </source>
</evidence>
<keyword evidence="5" id="KW-0902">Two-component regulatory system</keyword>
<dbReference type="EC" id="2.7.13.3" evidence="2"/>
<organism evidence="7 8">
    <name type="scientific">Myroides albus</name>
    <dbReference type="NCBI Taxonomy" id="2562892"/>
    <lineage>
        <taxon>Bacteria</taxon>
        <taxon>Pseudomonadati</taxon>
        <taxon>Bacteroidota</taxon>
        <taxon>Flavobacteriia</taxon>
        <taxon>Flavobacteriales</taxon>
        <taxon>Flavobacteriaceae</taxon>
        <taxon>Myroides</taxon>
    </lineage>
</organism>
<protein>
    <recommendedName>
        <fullName evidence="2">histidine kinase</fullName>
        <ecNumber evidence="2">2.7.13.3</ecNumber>
    </recommendedName>
</protein>
<dbReference type="RefSeq" id="WP_155090855.1">
    <property type="nucleotide sequence ID" value="NZ_CP102754.1"/>
</dbReference>
<dbReference type="Gene3D" id="3.30.565.10">
    <property type="entry name" value="Histidine kinase-like ATPase, C-terminal domain"/>
    <property type="match status" value="1"/>
</dbReference>
<keyword evidence="6" id="KW-0472">Membrane</keyword>
<dbReference type="EMBL" id="WMJX01000002">
    <property type="protein sequence ID" value="MTG96800.1"/>
    <property type="molecule type" value="Genomic_DNA"/>
</dbReference>
<dbReference type="GO" id="GO:0004673">
    <property type="term" value="F:protein histidine kinase activity"/>
    <property type="evidence" value="ECO:0007669"/>
    <property type="project" value="UniProtKB-EC"/>
</dbReference>
<dbReference type="OrthoDB" id="943406at2"/>
<dbReference type="InterPro" id="IPR050482">
    <property type="entry name" value="Sensor_HK_TwoCompSys"/>
</dbReference>
<feature type="transmembrane region" description="Helical" evidence="6">
    <location>
        <begin position="352"/>
        <end position="371"/>
    </location>
</feature>
<dbReference type="SUPFAM" id="SSF55874">
    <property type="entry name" value="ATPase domain of HSP90 chaperone/DNA topoisomerase II/histidine kinase"/>
    <property type="match status" value="1"/>
</dbReference>
<evidence type="ECO:0000256" key="3">
    <source>
        <dbReference type="ARBA" id="ARBA00022679"/>
    </source>
</evidence>
<dbReference type="Proteomes" id="UP000438760">
    <property type="component" value="Unassembled WGS sequence"/>
</dbReference>
<keyword evidence="3" id="KW-0808">Transferase</keyword>
<evidence type="ECO:0000256" key="4">
    <source>
        <dbReference type="ARBA" id="ARBA00022777"/>
    </source>
</evidence>
<evidence type="ECO:0000256" key="2">
    <source>
        <dbReference type="ARBA" id="ARBA00012438"/>
    </source>
</evidence>
<evidence type="ECO:0000313" key="7">
    <source>
        <dbReference type="EMBL" id="MTG96800.1"/>
    </source>
</evidence>
<accession>A0A6I3LI16</accession>
<gene>
    <name evidence="7" type="ORF">GJV76_01350</name>
</gene>
<evidence type="ECO:0000256" key="5">
    <source>
        <dbReference type="ARBA" id="ARBA00023012"/>
    </source>
</evidence>
<evidence type="ECO:0000256" key="6">
    <source>
        <dbReference type="SAM" id="Phobius"/>
    </source>
</evidence>
<keyword evidence="6" id="KW-0812">Transmembrane</keyword>
<dbReference type="GO" id="GO:0000160">
    <property type="term" value="P:phosphorelay signal transduction system"/>
    <property type="evidence" value="ECO:0007669"/>
    <property type="project" value="UniProtKB-KW"/>
</dbReference>
<dbReference type="PANTHER" id="PTHR24421:SF10">
    <property type="entry name" value="NITRATE_NITRITE SENSOR PROTEIN NARQ"/>
    <property type="match status" value="1"/>
</dbReference>